<dbReference type="Proteomes" id="UP000747399">
    <property type="component" value="Unassembled WGS sequence"/>
</dbReference>
<proteinExistence type="predicted"/>
<dbReference type="Gene3D" id="3.50.4.10">
    <property type="entry name" value="Hepatocyte Growth Factor"/>
    <property type="match status" value="1"/>
</dbReference>
<dbReference type="AlphaFoldDB" id="A0A8J4BT93"/>
<evidence type="ECO:0000313" key="2">
    <source>
        <dbReference type="Proteomes" id="UP000747399"/>
    </source>
</evidence>
<gene>
    <name evidence="1" type="ORF">Vafri_18815</name>
</gene>
<sequence length="243" mass="26008">MATAIFSHPPFSSNFTAINVMDGVIPDYGSSSSTYISGASSSITNKPFICMDFGEAMTISRIVLYNRRDCCGDLLTSAVFRLGGAIANVTGGDTLNALANRIIYSIPDSASVTSSVVIAELNPPPTGRYLVLRNSDNSSTGRTLGIAEIEVYGTSAVCTLQLVYGAGYGNDSAVISNQTLPDEAACCQACYINIECMYWDYVLSSGICRLKIDQKDYIRPGQILPGFYLNSDRVAGAKKSEFD</sequence>
<evidence type="ECO:0000313" key="1">
    <source>
        <dbReference type="EMBL" id="GIL64980.1"/>
    </source>
</evidence>
<reference evidence="1" key="1">
    <citation type="journal article" date="2021" name="Proc. Natl. Acad. Sci. U.S.A.">
        <title>Three genomes in the algal genus Volvox reveal the fate of a haploid sex-determining region after a transition to homothallism.</title>
        <authorList>
            <person name="Yamamoto K."/>
            <person name="Hamaji T."/>
            <person name="Kawai-Toyooka H."/>
            <person name="Matsuzaki R."/>
            <person name="Takahashi F."/>
            <person name="Nishimura Y."/>
            <person name="Kawachi M."/>
            <person name="Noguchi H."/>
            <person name="Minakuchi Y."/>
            <person name="Umen J.G."/>
            <person name="Toyoda A."/>
            <person name="Nozaki H."/>
        </authorList>
    </citation>
    <scope>NUCLEOTIDE SEQUENCE</scope>
    <source>
        <strain evidence="1">NIES-3780</strain>
    </source>
</reference>
<dbReference type="Gene3D" id="2.60.120.260">
    <property type="entry name" value="Galactose-binding domain-like"/>
    <property type="match status" value="1"/>
</dbReference>
<dbReference type="PANTHER" id="PTHR45713:SF6">
    <property type="entry name" value="F5_8 TYPE C DOMAIN-CONTAINING PROTEIN"/>
    <property type="match status" value="1"/>
</dbReference>
<accession>A0A8J4BT93</accession>
<dbReference type="PANTHER" id="PTHR45713">
    <property type="entry name" value="FTP DOMAIN-CONTAINING PROTEIN"/>
    <property type="match status" value="1"/>
</dbReference>
<name>A0A8J4BT93_9CHLO</name>
<comment type="caution">
    <text evidence="1">The sequence shown here is derived from an EMBL/GenBank/DDBJ whole genome shotgun (WGS) entry which is preliminary data.</text>
</comment>
<dbReference type="InterPro" id="IPR051941">
    <property type="entry name" value="BG_Antigen-Binding_Lectin"/>
</dbReference>
<evidence type="ECO:0008006" key="3">
    <source>
        <dbReference type="Google" id="ProtNLM"/>
    </source>
</evidence>
<dbReference type="EMBL" id="BNCO01000071">
    <property type="protein sequence ID" value="GIL64980.1"/>
    <property type="molecule type" value="Genomic_DNA"/>
</dbReference>
<dbReference type="InterPro" id="IPR008979">
    <property type="entry name" value="Galactose-bd-like_sf"/>
</dbReference>
<organism evidence="1 2">
    <name type="scientific">Volvox africanus</name>
    <dbReference type="NCBI Taxonomy" id="51714"/>
    <lineage>
        <taxon>Eukaryota</taxon>
        <taxon>Viridiplantae</taxon>
        <taxon>Chlorophyta</taxon>
        <taxon>core chlorophytes</taxon>
        <taxon>Chlorophyceae</taxon>
        <taxon>CS clade</taxon>
        <taxon>Chlamydomonadales</taxon>
        <taxon>Volvocaceae</taxon>
        <taxon>Volvox</taxon>
    </lineage>
</organism>
<protein>
    <recommendedName>
        <fullName evidence="3">Apple domain-containing protein</fullName>
    </recommendedName>
</protein>
<dbReference type="SUPFAM" id="SSF49785">
    <property type="entry name" value="Galactose-binding domain-like"/>
    <property type="match status" value="1"/>
</dbReference>
<keyword evidence="2" id="KW-1185">Reference proteome</keyword>